<dbReference type="OrthoDB" id="2345119at2759"/>
<gene>
    <name evidence="2" type="ORF">F8M41_026340</name>
</gene>
<evidence type="ECO:0000313" key="2">
    <source>
        <dbReference type="EMBL" id="KAF0548127.1"/>
    </source>
</evidence>
<dbReference type="Proteomes" id="UP000439903">
    <property type="component" value="Unassembled WGS sequence"/>
</dbReference>
<keyword evidence="3" id="KW-1185">Reference proteome</keyword>
<comment type="caution">
    <text evidence="2">The sequence shown here is derived from an EMBL/GenBank/DDBJ whole genome shotgun (WGS) entry which is preliminary data.</text>
</comment>
<proteinExistence type="predicted"/>
<feature type="transmembrane region" description="Helical" evidence="1">
    <location>
        <begin position="79"/>
        <end position="99"/>
    </location>
</feature>
<keyword evidence="1" id="KW-0472">Membrane</keyword>
<dbReference type="EMBL" id="WTPW01000099">
    <property type="protein sequence ID" value="KAF0548127.1"/>
    <property type="molecule type" value="Genomic_DNA"/>
</dbReference>
<evidence type="ECO:0000313" key="3">
    <source>
        <dbReference type="Proteomes" id="UP000439903"/>
    </source>
</evidence>
<feature type="transmembrane region" description="Helical" evidence="1">
    <location>
        <begin position="12"/>
        <end position="39"/>
    </location>
</feature>
<keyword evidence="1" id="KW-1133">Transmembrane helix</keyword>
<protein>
    <submittedName>
        <fullName evidence="2">Uncharacterized protein</fullName>
    </submittedName>
</protein>
<sequence>MKFKSYLSGENSWLFCIITTLFLMIITCPILQLVKIIIFNKAGLQLSWINYVYLIFSIILIAAVSCIACTLLRDNPSDIVVVIIMYNTYFIIMSLYTTVTYKEIDIPLRCPENYNYTSPLVKIACQIRSANLIFMWITGVILASPIFCLC</sequence>
<reference evidence="2 3" key="1">
    <citation type="journal article" date="2019" name="Environ. Microbiol.">
        <title>At the nexus of three kingdoms: the genome of the mycorrhizal fungus Gigaspora margarita provides insights into plant, endobacterial and fungal interactions.</title>
        <authorList>
            <person name="Venice F."/>
            <person name="Ghignone S."/>
            <person name="Salvioli di Fossalunga A."/>
            <person name="Amselem J."/>
            <person name="Novero M."/>
            <person name="Xianan X."/>
            <person name="Sedzielewska Toro K."/>
            <person name="Morin E."/>
            <person name="Lipzen A."/>
            <person name="Grigoriev I.V."/>
            <person name="Henrissat B."/>
            <person name="Martin F.M."/>
            <person name="Bonfante P."/>
        </authorList>
    </citation>
    <scope>NUCLEOTIDE SEQUENCE [LARGE SCALE GENOMIC DNA]</scope>
    <source>
        <strain evidence="2 3">BEG34</strain>
    </source>
</reference>
<organism evidence="2 3">
    <name type="scientific">Gigaspora margarita</name>
    <dbReference type="NCBI Taxonomy" id="4874"/>
    <lineage>
        <taxon>Eukaryota</taxon>
        <taxon>Fungi</taxon>
        <taxon>Fungi incertae sedis</taxon>
        <taxon>Mucoromycota</taxon>
        <taxon>Glomeromycotina</taxon>
        <taxon>Glomeromycetes</taxon>
        <taxon>Diversisporales</taxon>
        <taxon>Gigasporaceae</taxon>
        <taxon>Gigaspora</taxon>
    </lineage>
</organism>
<accession>A0A8H4ESY8</accession>
<name>A0A8H4ESY8_GIGMA</name>
<feature type="transmembrane region" description="Helical" evidence="1">
    <location>
        <begin position="129"/>
        <end position="149"/>
    </location>
</feature>
<dbReference type="AlphaFoldDB" id="A0A8H4ESY8"/>
<feature type="transmembrane region" description="Helical" evidence="1">
    <location>
        <begin position="51"/>
        <end position="72"/>
    </location>
</feature>
<evidence type="ECO:0000256" key="1">
    <source>
        <dbReference type="SAM" id="Phobius"/>
    </source>
</evidence>
<keyword evidence="1" id="KW-0812">Transmembrane</keyword>